<keyword evidence="2" id="KW-1185">Reference proteome</keyword>
<dbReference type="Proteomes" id="UP001359559">
    <property type="component" value="Unassembled WGS sequence"/>
</dbReference>
<organism evidence="1 2">
    <name type="scientific">Clitoria ternatea</name>
    <name type="common">Butterfly pea</name>
    <dbReference type="NCBI Taxonomy" id="43366"/>
    <lineage>
        <taxon>Eukaryota</taxon>
        <taxon>Viridiplantae</taxon>
        <taxon>Streptophyta</taxon>
        <taxon>Embryophyta</taxon>
        <taxon>Tracheophyta</taxon>
        <taxon>Spermatophyta</taxon>
        <taxon>Magnoliopsida</taxon>
        <taxon>eudicotyledons</taxon>
        <taxon>Gunneridae</taxon>
        <taxon>Pentapetalae</taxon>
        <taxon>rosids</taxon>
        <taxon>fabids</taxon>
        <taxon>Fabales</taxon>
        <taxon>Fabaceae</taxon>
        <taxon>Papilionoideae</taxon>
        <taxon>50 kb inversion clade</taxon>
        <taxon>NPAAA clade</taxon>
        <taxon>indigoferoid/millettioid clade</taxon>
        <taxon>Phaseoleae</taxon>
        <taxon>Clitoria</taxon>
    </lineage>
</organism>
<accession>A0AAN9JN80</accession>
<dbReference type="AlphaFoldDB" id="A0AAN9JN80"/>
<comment type="caution">
    <text evidence="1">The sequence shown here is derived from an EMBL/GenBank/DDBJ whole genome shotgun (WGS) entry which is preliminary data.</text>
</comment>
<name>A0AAN9JN80_CLITE</name>
<reference evidence="1 2" key="1">
    <citation type="submission" date="2024-01" db="EMBL/GenBank/DDBJ databases">
        <title>The genomes of 5 underutilized Papilionoideae crops provide insights into root nodulation and disease resistance.</title>
        <authorList>
            <person name="Yuan L."/>
        </authorList>
    </citation>
    <scope>NUCLEOTIDE SEQUENCE [LARGE SCALE GENOMIC DNA]</scope>
    <source>
        <strain evidence="1">LY-2023</strain>
        <tissue evidence="1">Leaf</tissue>
    </source>
</reference>
<sequence>MLWRSLTTTCNRIVRRACRFGGSHSRRPFGIPSTARAFSCPKVEPMAIYVLDMEVEVQVCQLPLAPLPMERFLARRQWDHSQSFLHHIYHSFTYREIGDLTTMSTEAWDLLAAAYDAYHCCHPRTT</sequence>
<protein>
    <submittedName>
        <fullName evidence="1">Uncharacterized protein</fullName>
    </submittedName>
</protein>
<proteinExistence type="predicted"/>
<dbReference type="EMBL" id="JAYKXN010000003">
    <property type="protein sequence ID" value="KAK7301216.1"/>
    <property type="molecule type" value="Genomic_DNA"/>
</dbReference>
<evidence type="ECO:0000313" key="1">
    <source>
        <dbReference type="EMBL" id="KAK7301216.1"/>
    </source>
</evidence>
<gene>
    <name evidence="1" type="ORF">RJT34_12077</name>
</gene>
<evidence type="ECO:0000313" key="2">
    <source>
        <dbReference type="Proteomes" id="UP001359559"/>
    </source>
</evidence>